<evidence type="ECO:0000256" key="6">
    <source>
        <dbReference type="ARBA" id="ARBA00022989"/>
    </source>
</evidence>
<keyword evidence="10" id="KW-0407">Ion channel</keyword>
<feature type="transmembrane region" description="Helical" evidence="12">
    <location>
        <begin position="755"/>
        <end position="783"/>
    </location>
</feature>
<feature type="region of interest" description="Disordered" evidence="11">
    <location>
        <begin position="1744"/>
        <end position="1770"/>
    </location>
</feature>
<dbReference type="InterPro" id="IPR043203">
    <property type="entry name" value="VGCC_Ca_Na"/>
</dbReference>
<feature type="transmembrane region" description="Helical" evidence="12">
    <location>
        <begin position="642"/>
        <end position="660"/>
    </location>
</feature>
<feature type="transmembrane region" description="Helical" evidence="12">
    <location>
        <begin position="1148"/>
        <end position="1168"/>
    </location>
</feature>
<feature type="region of interest" description="Disordered" evidence="11">
    <location>
        <begin position="528"/>
        <end position="555"/>
    </location>
</feature>
<dbReference type="Pfam" id="PF00520">
    <property type="entry name" value="Ion_trans"/>
    <property type="match status" value="4"/>
</dbReference>
<feature type="domain" description="Ion transport" evidence="13">
    <location>
        <begin position="641"/>
        <end position="874"/>
    </location>
</feature>
<evidence type="ECO:0000259" key="14">
    <source>
        <dbReference type="Pfam" id="PF16905"/>
    </source>
</evidence>
<feature type="transmembrane region" description="Helical" evidence="12">
    <location>
        <begin position="1359"/>
        <end position="1379"/>
    </location>
</feature>
<feature type="transmembrane region" description="Helical" evidence="12">
    <location>
        <begin position="672"/>
        <end position="690"/>
    </location>
</feature>
<feature type="transmembrane region" description="Helical" evidence="12">
    <location>
        <begin position="1391"/>
        <end position="1413"/>
    </location>
</feature>
<evidence type="ECO:0000256" key="9">
    <source>
        <dbReference type="ARBA" id="ARBA00023180"/>
    </source>
</evidence>
<dbReference type="InterPro" id="IPR031649">
    <property type="entry name" value="GPHH_dom"/>
</dbReference>
<dbReference type="GO" id="GO:0001518">
    <property type="term" value="C:voltage-gated sodium channel complex"/>
    <property type="evidence" value="ECO:0007669"/>
    <property type="project" value="TreeGrafter"/>
</dbReference>
<dbReference type="PANTHER" id="PTHR10037">
    <property type="entry name" value="VOLTAGE-GATED CATION CHANNEL CALCIUM AND SODIUM"/>
    <property type="match status" value="1"/>
</dbReference>
<dbReference type="InterPro" id="IPR005821">
    <property type="entry name" value="Ion_trans_dom"/>
</dbReference>
<evidence type="ECO:0000256" key="3">
    <source>
        <dbReference type="ARBA" id="ARBA00022692"/>
    </source>
</evidence>
<accession>A0AB34JKI5</accession>
<dbReference type="SUPFAM" id="SSF81324">
    <property type="entry name" value="Voltage-gated potassium channels"/>
    <property type="match status" value="4"/>
</dbReference>
<evidence type="ECO:0000256" key="5">
    <source>
        <dbReference type="ARBA" id="ARBA00022882"/>
    </source>
</evidence>
<keyword evidence="2" id="KW-0813">Transport</keyword>
<dbReference type="GO" id="GO:0005248">
    <property type="term" value="F:voltage-gated sodium channel activity"/>
    <property type="evidence" value="ECO:0007669"/>
    <property type="project" value="TreeGrafter"/>
</dbReference>
<feature type="domain" description="Ion transport" evidence="13">
    <location>
        <begin position="1018"/>
        <end position="1278"/>
    </location>
</feature>
<feature type="transmembrane region" description="Helical" evidence="12">
    <location>
        <begin position="1327"/>
        <end position="1347"/>
    </location>
</feature>
<feature type="compositionally biased region" description="Polar residues" evidence="11">
    <location>
        <begin position="873"/>
        <end position="883"/>
    </location>
</feature>
<keyword evidence="3 12" id="KW-0812">Transmembrane</keyword>
<feature type="compositionally biased region" description="Low complexity" evidence="11">
    <location>
        <begin position="884"/>
        <end position="900"/>
    </location>
</feature>
<evidence type="ECO:0000259" key="13">
    <source>
        <dbReference type="Pfam" id="PF00520"/>
    </source>
</evidence>
<dbReference type="Gene3D" id="1.20.120.350">
    <property type="entry name" value="Voltage-gated potassium channels. Chain C"/>
    <property type="match status" value="4"/>
</dbReference>
<feature type="compositionally biased region" description="Polar residues" evidence="11">
    <location>
        <begin position="1753"/>
        <end position="1762"/>
    </location>
</feature>
<evidence type="ECO:0000313" key="15">
    <source>
        <dbReference type="EMBL" id="KAL1522080.1"/>
    </source>
</evidence>
<name>A0AB34JKI5_PRYPA</name>
<dbReference type="FunFam" id="1.20.120.350:FF:000009">
    <property type="entry name" value="Voltage-dependent T-type calcium channel subunit alpha"/>
    <property type="match status" value="2"/>
</dbReference>
<evidence type="ECO:0000256" key="12">
    <source>
        <dbReference type="SAM" id="Phobius"/>
    </source>
</evidence>
<keyword evidence="6 12" id="KW-1133">Transmembrane helix</keyword>
<dbReference type="InterPro" id="IPR027359">
    <property type="entry name" value="Volt_channel_dom_sf"/>
</dbReference>
<dbReference type="PANTHER" id="PTHR10037:SF62">
    <property type="entry name" value="SODIUM CHANNEL PROTEIN 60E"/>
    <property type="match status" value="1"/>
</dbReference>
<feature type="transmembrane region" description="Helical" evidence="12">
    <location>
        <begin position="1051"/>
        <end position="1072"/>
    </location>
</feature>
<feature type="transmembrane region" description="Helical" evidence="12">
    <location>
        <begin position="1016"/>
        <end position="1036"/>
    </location>
</feature>
<dbReference type="GO" id="GO:0022843">
    <property type="term" value="F:voltage-gated monoatomic cation channel activity"/>
    <property type="evidence" value="ECO:0007669"/>
    <property type="project" value="UniProtKB-ARBA"/>
</dbReference>
<dbReference type="FunFam" id="1.10.287.70:FF:000156">
    <property type="entry name" value="Voltage-gated sodium channel Nav2.1"/>
    <property type="match status" value="1"/>
</dbReference>
<feature type="domain" description="Voltage-dependent L-type calcium channel IQ-associated" evidence="14">
    <location>
        <begin position="1580"/>
        <end position="1613"/>
    </location>
</feature>
<evidence type="ECO:0000256" key="4">
    <source>
        <dbReference type="ARBA" id="ARBA00022737"/>
    </source>
</evidence>
<evidence type="ECO:0000313" key="16">
    <source>
        <dbReference type="Proteomes" id="UP001515480"/>
    </source>
</evidence>
<keyword evidence="8 12" id="KW-0472">Membrane</keyword>
<proteinExistence type="predicted"/>
<dbReference type="Proteomes" id="UP001515480">
    <property type="component" value="Unassembled WGS sequence"/>
</dbReference>
<sequence>MTTKVWLCRIGAEKGVCVRLPQTWDELLEVASITVLGGREVEGIFTVHGRRLARGELSSCRENSTLYVTGRGETWLPPPARLPPPAQVFALLSNIWQPKVGARNAMSLVSQALSGARSNLSQRSSDAHRSQFEFPVPVGTYKPIQDETEEVPTNSDRIRYLETLSALKRLQKWTRRRRWKKLLQSHIPVVKGCCGAIPIFPIYRGKTLLGYEGPSSQRYVGTSLYLLGAGNPIRKMAIFVVEWPWFDRLSLLAVLANCLMLAFQGPPGADAVLDPATSDIAELAFAIIFTVELCFKTVAMGFLGHENSYLASSWNRLDCLVVVASWLPLLVPELNNVSSVRAVRALRPLRTISRMPSLKCQVDTLLASLPHLRDVGALSGFILVVFGVLGLQLYKGSLLHRCYEVGSDVPVDAELGVCSIQDDDLASGRDDVRGTCAEGLVCRFYGVNPLDDTVNFDSILAAWVTIFQCITLEGWTEVFYLVQKTSGFSANIYFIGVIALGAFYVLNLFVAVMWHTYATQPQHRISGLASSAASPGKKSPTRSCPRTPPASAAPSRICSCSTVVDVPGAEGIPGCRSPSPRPSVSTPLSLGGSAEGHTDLLTPKRAWLRLPSPDKVPTRPPAPTHWSQYTVPWCEALVNTKVFNVTFVSLILINVALMMCEKYPPEPETTRFLELSNLVITFLFAVEMILKLLALSVAGYWADAFNRFDGFIVIASVFEIVSVNFELPVNTQVLRAFRILRIFKLLRSWKSLQKLLTALAGSLEGLLNLLALLTLILFIFGLLGMQESRVFGNQFHPPQFDVPPRANFDSIVNAMLTSYIIATGESWNEIYVDVHRACGPMSILVFIALIVLANYMLLNLVVALILCGFQESTEGGDNSSGTRSVFSESGLSSSLSSSISTPRRASNEHADNPLLDDRSLVLMEQNSMDGLASRPRVSWELKHFNYSRRSSIWDKALGLWFGFVAAHPRLRRVADAAERKWEIGRNYSFCCLSPTNPVRSLAGRLLHMRIGGHRSFFTFDNAMIVLILVSSLAMGFDSCDLAPDTPLAETLVFIDLVSTSVFVLEMMAKMIYKGVLWTPHAYLANAWDRFDGLIVVTSLISIVGSGSPAFRVMRILRVLRPLRLIQRFAGMKLAVTLLLKAMPKVVDVLLICVVFLVVFAILGVQLFGGKFASCVEFDAPSKTECFKLNGTWANPPWGNFDNFFSASLLLFEMSSLEGWPDVLYRGIDATEVDVAPQRDAKLENSLYFVLWIVLGSYCLLNLFVGVLVTTFYEIRAKEEGLSFVSEAQKRWGDTMGQLLTLRPVQRLPCPPDPIGSRCWRIAKSRHFDAYILCVILLNTLLMGLDGYGIPPVESAVLDALNNVCTAVFIAEAAIKIYAFSFRLYLKDAWNVFDFSIVLISIIDWGVTVAATSLGTNPTLMRVLRMVRVARVLRTLRVVKSAHGLKMLLSMLILSLPALGNILGIFLLVLLVYSLLAMQLFGDTPRGEFLNDDANFCHFGVALFTMFRSATGEGWNGIMHDIVTQSGADDLRWTAIPFFVTYVLLSTFIVLKMMIAIILENFVIALKADSNSLQFEHAEYFLEAWAEHDPEGTGRMHVKHLASVIRALPPPLGLDPANYKNRMILPSHIARYVYQMDLRSHRIGSGQPVVLFRELLACLAKDSFREDGSVEEFKPVKAKLSKSWGDVLPPAKSKLGMKLYELLEELDIYRKGEQVDQEGYGGESIAATIIVTSWTERLRDRIAQRNLERETSQRRSQISSPATTDLDESHKATSKESLRFCLF</sequence>
<evidence type="ECO:0000256" key="7">
    <source>
        <dbReference type="ARBA" id="ARBA00023065"/>
    </source>
</evidence>
<evidence type="ECO:0000256" key="2">
    <source>
        <dbReference type="ARBA" id="ARBA00022448"/>
    </source>
</evidence>
<feature type="region of interest" description="Disordered" evidence="11">
    <location>
        <begin position="571"/>
        <end position="596"/>
    </location>
</feature>
<comment type="subcellular location">
    <subcellularLocation>
        <location evidence="1">Membrane</location>
        <topology evidence="1">Multi-pass membrane protein</topology>
    </subcellularLocation>
</comment>
<evidence type="ECO:0000256" key="10">
    <source>
        <dbReference type="ARBA" id="ARBA00023303"/>
    </source>
</evidence>
<dbReference type="Pfam" id="PF16905">
    <property type="entry name" value="GPHH"/>
    <property type="match status" value="1"/>
</dbReference>
<feature type="transmembrane region" description="Helical" evidence="12">
    <location>
        <begin position="375"/>
        <end position="394"/>
    </location>
</feature>
<dbReference type="EMBL" id="JBGBPQ010000007">
    <property type="protein sequence ID" value="KAL1522080.1"/>
    <property type="molecule type" value="Genomic_DNA"/>
</dbReference>
<feature type="transmembrane region" description="Helical" evidence="12">
    <location>
        <begin position="492"/>
        <end position="514"/>
    </location>
</feature>
<feature type="transmembrane region" description="Helical" evidence="12">
    <location>
        <begin position="1248"/>
        <end position="1272"/>
    </location>
</feature>
<organism evidence="15 16">
    <name type="scientific">Prymnesium parvum</name>
    <name type="common">Toxic golden alga</name>
    <dbReference type="NCBI Taxonomy" id="97485"/>
    <lineage>
        <taxon>Eukaryota</taxon>
        <taxon>Haptista</taxon>
        <taxon>Haptophyta</taxon>
        <taxon>Prymnesiophyceae</taxon>
        <taxon>Prymnesiales</taxon>
        <taxon>Prymnesiaceae</taxon>
        <taxon>Prymnesium</taxon>
    </lineage>
</organism>
<evidence type="ECO:0000256" key="8">
    <source>
        <dbReference type="ARBA" id="ARBA00023136"/>
    </source>
</evidence>
<feature type="transmembrane region" description="Helical" evidence="12">
    <location>
        <begin position="1538"/>
        <end position="1558"/>
    </location>
</feature>
<dbReference type="Gene3D" id="1.10.238.10">
    <property type="entry name" value="EF-hand"/>
    <property type="match status" value="1"/>
</dbReference>
<keyword evidence="4" id="KW-0677">Repeat</keyword>
<keyword evidence="16" id="KW-1185">Reference proteome</keyword>
<gene>
    <name evidence="15" type="ORF">AB1Y20_021723</name>
</gene>
<feature type="transmembrane region" description="Helical" evidence="12">
    <location>
        <begin position="1446"/>
        <end position="1475"/>
    </location>
</feature>
<feature type="transmembrane region" description="Helical" evidence="12">
    <location>
        <begin position="843"/>
        <end position="869"/>
    </location>
</feature>
<keyword evidence="9" id="KW-0325">Glycoprotein</keyword>
<reference evidence="15 16" key="1">
    <citation type="journal article" date="2024" name="Science">
        <title>Giant polyketide synthase enzymes in the biosynthesis of giant marine polyether toxins.</title>
        <authorList>
            <person name="Fallon T.R."/>
            <person name="Shende V.V."/>
            <person name="Wierzbicki I.H."/>
            <person name="Pendleton A.L."/>
            <person name="Watervoot N.F."/>
            <person name="Auber R.P."/>
            <person name="Gonzalez D.J."/>
            <person name="Wisecaver J.H."/>
            <person name="Moore B.S."/>
        </authorList>
    </citation>
    <scope>NUCLEOTIDE SEQUENCE [LARGE SCALE GENOMIC DNA]</scope>
    <source>
        <strain evidence="15 16">12B1</strain>
    </source>
</reference>
<keyword evidence="7" id="KW-0406">Ion transport</keyword>
<evidence type="ECO:0000256" key="1">
    <source>
        <dbReference type="ARBA" id="ARBA00004141"/>
    </source>
</evidence>
<feature type="region of interest" description="Disordered" evidence="11">
    <location>
        <begin position="873"/>
        <end position="911"/>
    </location>
</feature>
<dbReference type="Gene3D" id="1.10.287.70">
    <property type="match status" value="4"/>
</dbReference>
<protein>
    <submittedName>
        <fullName evidence="15">Uncharacterized protein</fullName>
    </submittedName>
</protein>
<feature type="compositionally biased region" description="Low complexity" evidence="11">
    <location>
        <begin position="573"/>
        <end position="589"/>
    </location>
</feature>
<feature type="domain" description="Ion transport" evidence="13">
    <location>
        <begin position="243"/>
        <end position="521"/>
    </location>
</feature>
<evidence type="ECO:0000256" key="11">
    <source>
        <dbReference type="SAM" id="MobiDB-lite"/>
    </source>
</evidence>
<feature type="domain" description="Ion transport" evidence="13">
    <location>
        <begin position="1325"/>
        <end position="1562"/>
    </location>
</feature>
<keyword evidence="5" id="KW-0851">Voltage-gated channel</keyword>
<comment type="caution">
    <text evidence="15">The sequence shown here is derived from an EMBL/GenBank/DDBJ whole genome shotgun (WGS) entry which is preliminary data.</text>
</comment>